<dbReference type="InterPro" id="IPR039867">
    <property type="entry name" value="Furry/Tao3/Mor2"/>
</dbReference>
<dbReference type="STRING" id="205917.A0A4Y9Z122"/>
<feature type="compositionally biased region" description="Acidic residues" evidence="2">
    <location>
        <begin position="3575"/>
        <end position="3586"/>
    </location>
</feature>
<evidence type="ECO:0000259" key="4">
    <source>
        <dbReference type="Pfam" id="PF05057"/>
    </source>
</evidence>
<proteinExistence type="inferred from homology"/>
<keyword evidence="9" id="KW-1185">Reference proteome</keyword>
<dbReference type="Pfam" id="PF05057">
    <property type="entry name" value="DUF676"/>
    <property type="match status" value="1"/>
</dbReference>
<feature type="transmembrane region" description="Helical" evidence="3">
    <location>
        <begin position="283"/>
        <end position="306"/>
    </location>
</feature>
<dbReference type="GO" id="GO:0005938">
    <property type="term" value="C:cell cortex"/>
    <property type="evidence" value="ECO:0007669"/>
    <property type="project" value="TreeGrafter"/>
</dbReference>
<feature type="domain" description="DUF676" evidence="4">
    <location>
        <begin position="5"/>
        <end position="208"/>
    </location>
</feature>
<feature type="compositionally biased region" description="Low complexity" evidence="2">
    <location>
        <begin position="1278"/>
        <end position="1290"/>
    </location>
</feature>
<dbReference type="GO" id="GO:0000902">
    <property type="term" value="P:cell morphogenesis"/>
    <property type="evidence" value="ECO:0007669"/>
    <property type="project" value="InterPro"/>
</dbReference>
<feature type="compositionally biased region" description="Basic and acidic residues" evidence="2">
    <location>
        <begin position="408"/>
        <end position="417"/>
    </location>
</feature>
<evidence type="ECO:0000259" key="5">
    <source>
        <dbReference type="Pfam" id="PF14222"/>
    </source>
</evidence>
<dbReference type="InterPro" id="IPR025481">
    <property type="entry name" value="Cell_Morphogen_C"/>
</dbReference>
<evidence type="ECO:0000256" key="2">
    <source>
        <dbReference type="SAM" id="MobiDB-lite"/>
    </source>
</evidence>
<feature type="region of interest" description="Disordered" evidence="2">
    <location>
        <begin position="358"/>
        <end position="423"/>
    </location>
</feature>
<reference evidence="8 9" key="1">
    <citation type="submission" date="2019-02" db="EMBL/GenBank/DDBJ databases">
        <title>Genome sequencing of the rare red list fungi Dentipellis fragilis.</title>
        <authorList>
            <person name="Buettner E."/>
            <person name="Kellner H."/>
        </authorList>
    </citation>
    <scope>NUCLEOTIDE SEQUENCE [LARGE SCALE GENOMIC DNA]</scope>
    <source>
        <strain evidence="8 9">DSM 105465</strain>
    </source>
</reference>
<evidence type="ECO:0008006" key="10">
    <source>
        <dbReference type="Google" id="ProtNLM"/>
    </source>
</evidence>
<evidence type="ECO:0000256" key="3">
    <source>
        <dbReference type="SAM" id="Phobius"/>
    </source>
</evidence>
<dbReference type="Proteomes" id="UP000298327">
    <property type="component" value="Unassembled WGS sequence"/>
</dbReference>
<keyword evidence="3" id="KW-1133">Transmembrane helix</keyword>
<keyword evidence="3" id="KW-0472">Membrane</keyword>
<gene>
    <name evidence="8" type="ORF">EVG20_g3608</name>
</gene>
<dbReference type="Pfam" id="PF14225">
    <property type="entry name" value="MOR2-PAG1_C"/>
    <property type="match status" value="1"/>
</dbReference>
<organism evidence="8 9">
    <name type="scientific">Dentipellis fragilis</name>
    <dbReference type="NCBI Taxonomy" id="205917"/>
    <lineage>
        <taxon>Eukaryota</taxon>
        <taxon>Fungi</taxon>
        <taxon>Dikarya</taxon>
        <taxon>Basidiomycota</taxon>
        <taxon>Agaricomycotina</taxon>
        <taxon>Agaricomycetes</taxon>
        <taxon>Russulales</taxon>
        <taxon>Hericiaceae</taxon>
        <taxon>Dentipellis</taxon>
    </lineage>
</organism>
<feature type="domain" description="Cell morphogenesis protein N-terminal" evidence="5">
    <location>
        <begin position="1556"/>
        <end position="2110"/>
    </location>
</feature>
<feature type="domain" description="Cell morphogenesis protein C-terminal" evidence="6">
    <location>
        <begin position="3147"/>
        <end position="3396"/>
    </location>
</feature>
<dbReference type="Pfam" id="PF14222">
    <property type="entry name" value="MOR2-PAG1_N"/>
    <property type="match status" value="1"/>
</dbReference>
<feature type="region of interest" description="Disordered" evidence="2">
    <location>
        <begin position="1249"/>
        <end position="1290"/>
    </location>
</feature>
<feature type="domain" description="Cell morphogenesis central region" evidence="7">
    <location>
        <begin position="2674"/>
        <end position="2848"/>
    </location>
</feature>
<dbReference type="PANTHER" id="PTHR12295:SF30">
    <property type="entry name" value="PROTEIN FURRY"/>
    <property type="match status" value="1"/>
</dbReference>
<dbReference type="InterPro" id="IPR029058">
    <property type="entry name" value="AB_hydrolase_fold"/>
</dbReference>
<evidence type="ECO:0000313" key="8">
    <source>
        <dbReference type="EMBL" id="TFY68324.1"/>
    </source>
</evidence>
<accession>A0A4Y9Z122</accession>
<evidence type="ECO:0000259" key="7">
    <source>
        <dbReference type="Pfam" id="PF14228"/>
    </source>
</evidence>
<evidence type="ECO:0000256" key="1">
    <source>
        <dbReference type="ARBA" id="ARBA00007920"/>
    </source>
</evidence>
<feature type="region of interest" description="Disordered" evidence="2">
    <location>
        <begin position="3508"/>
        <end position="3530"/>
    </location>
</feature>
<dbReference type="EMBL" id="SEOQ01000166">
    <property type="protein sequence ID" value="TFY68324.1"/>
    <property type="molecule type" value="Genomic_DNA"/>
</dbReference>
<comment type="similarity">
    <text evidence="1">Belongs to the putative lipase ROG1 family.</text>
</comment>
<dbReference type="GO" id="GO:0030427">
    <property type="term" value="C:site of polarized growth"/>
    <property type="evidence" value="ECO:0007669"/>
    <property type="project" value="TreeGrafter"/>
</dbReference>
<sequence length="3610" mass="403766">MAGSDVHLLVLIHGMWGSPSNLAEMHRHIREIRCEPAEAEGVKLRVLLPETNQAEGTYDGIDWGGERVTEEVYDEIKKIESEGDKVTKFSVTGYSLGGLVARYVVGILRQRKFFDAVTPINFNTIATPHIGLLRYPSFWSRLASTLGPRLLSRTGEQFYGVDKWSAGGRPLLEVMADPERVFYQALSAFPHMRVYANAINDVTVPYITAAIEPDDPFLHRKTNGLTVELDEKYSPLIKSWELPSTPPPPHPKPPVFSGAWFKSIRLPRIPLPPRLNQGFPINILIYLALPILFPTLLAIVLVRFTLASRSSRSRIRLLEKDESASERLVHVLAIIERQMEDAVVDFIDDSSFGVDVRADEERGRDSTSPTATVNVGDAPDVPKNGHASAGDKPSRSKRPLGEGNAGDKGPEDSDAKSTPRISAGQRRMIAALNTLPQLQKERAFIDNIRNAHGSIIARDVQTFEFHKIGWGVLRHWADHFVLMERCLKSPDILLYIIEILYPYEIVDANTSDHYHDRDFTGGRGAVAALAQVCKFFLEPCLNTLWRHLLSLSPVLNTLDDTCVPLRPGEHGPRVFPGLLRNPDQFEDPSKLNWSRFDFYAHRVRSVWTDDDDAIPDSVFFALGIERRAPLLPNLRHIIWRQNSRSKLPYLSLFCGPALQRLTVYPGNEKVTQVENERSSIFALMSSLNLRCPSLQALAIVSDKNGDLGEDVLQDEASWMVLALRSLRSFSSAISITPNAFLRLSSMRSLRSINIVGEHSLAKLVTSRVFFPELEEFTVSDVLLPAVTRFLASFRGRHSFKTINISSQGCEPAGNVEPFVRALYSYCNPETLTRLCLHLCAEEHTDSEMAADAEPAVGCHALTALREFTQLRICSIQACGILWEDQFLKDVAPSWRSLKALELDSLGAPRPGSNLTMLSLLTVAMLCPDLQNISLGLSNWDTIGVPPGGIRKPDRDHSRPKLHVNLGRVPPNSERRVAAVLRMLFPGVYAAWNRRIEFWIRHDWPGYEDTTEEEYSARPFEAEEGPFTVPFPYPDQVMPASLRWISLLYYVSAVMTQSTRAHHVIERRASSLKADLFSVSILYCLKYWPKLTDCSPHEREVYRTEAIVWTCFCNSFYHSNHVTKVRSWTKACFSLSSPYNSCLDFEHEGGPGYTRWASGFCELLSSRLVPVRSLSRFALSFSNHELGRDPNHHPRARIDFDEEDFHSTPIPFGRTPGTGQSFGFGSFSAGQESPTALTPTPFAERAGYFHSRGDSVTSDDSNQSIRHPTRKGSSAFVHSTHSSIATTSSSPFTKKTSFASIRNAFKSSKAEPPPLPPLDHSSYPVLKNPFNRSNSSLAHAPTPTRRPSDTISPPHRPPTPGSNESRFTRSTSTRPRGHSSARSQHSHSGSIFHNSDGGSDHGHNFMLSSSPPPVPPMPNGFFGGFYQSENPSLPEIEEDKVEIDPRTPAEYALHAVFLRFATTAEQKVDAFLREGIDREPALADSMGPGIDSKFDDILQTLGRIGQKNAKPVVDCIRRWRRTQNEPVSADIMRVHIGQSPISARGVRPQDTSMLLNERKSLAAIYIMCRALIAVVQSLSKDALGEAMGYSLEETTFDQFRKPDLKLLTQSANHRTNAELYATLLGHLANTRFMSVTDRFLSELTPVAAGQVPKDLDMKYENLVRGLKHIQIKVWPPESFEEGAEFMEALAKSFDNAHGYRFKVAFAETLVHLLHPIAKTAQAEVNHPQWAKAIEIINPKAKDMVNKPRYWHVAYPLLIASLCVAPTEYFLRNWSACFEAGLNKLKEKPYRIPVLNGMMRLVWTYMFRCREPNTTSTTKMEGLLKHFFPPNRITIFPHEDHLEPFIYIVHFVFTRHFDFGVDIVMGLLQEQYLASRPTNVASIVSPERMAIAVQAVLLSLHLMEREEPIPVWPSSSDFSGAPSWHDYPPSAEFMPQSLLSKPGMQDFFDRFGAALSCVATSAGNAVGHMSIFEEQWSMARLNPAYDETHSFTIRRHPDGVVAYPNQLAPNISLLQTCFQAWPRCLHASLPLDDAIDMLVRGVIHVEPAVGEAATSSLRRFMSTPQYSSAVVKKFTSFLFGPAQVSQEGSSSKLVIENARLLNLWASLVDGWVHEVLDKKVTSMSEEEVATMSTRLDELEAGALFLLCHPSRPIYTVGIKLLRLVGLVVAELRTKAAPEPAPEELRLSELLQGKGLSKTTLDSFQHVLEPAELGRLKQWCESSHADPLMRIADSEDPRDRVIWHWTFTGLVHRYTSDGPHTMPVALSMLRETLIAAASRFHPTMAAMAGLNARMPAMPSSRGPSGGEKEGPRDSRNLTAQWYMWTKILCSMASVVDTRPALVHRDHTRVPSSDVNFERERLTTNRGLVRYLTPFLDSEHSTFRDAAVFCISSFPSRGYPQLFEDLGLLAHRQLFDDTRSKPGSSPVSERGRRQERLFTAVARIYFLTAHYLQDQRSVGRQAALPPVLKFVRNTQAFLTSPDSRDHFKLQRLRRYFCSTIERLFDGLTTLNDTDRFISPNMHLSLFRLCEEWCQLGRQSDAVKQRLILMQRTATNAVSEPSERGEAVTLFQKETKLLSTAAIGAMASLCAKAYFPPDVSSGSPTERSSIPDYHRPLEPISTLDRFHSILAALDGSVHASAKKALRSLLVHGDHDSHLVTEALRRAFVTSKEFDTSNTRFFEVVVDVICNSQGHGFHFDQIVCLGLFNLSHHLLPIRSLSLKILEVAHEQASGMLSLSQFEAAVGSSSPSTYLHAHRLVSDVLAGEHPDKATGVLSQFSTWIPQIFDVSNCPIVLLQSLECWSPDINLMSEDKSGLSRHGRVALYHLMALTLRYANNFPEQIEVLWIRLVAAPYQANGHAAIRFLLEQSQKVGSVPYIQCAQKVVACLAQSVIGRQMIEDLASVIEPARMLPTVDHKLTFPDAEDMELWSDLDVLFAEQPRQPLGAGQFALLFLVDVAIERHWDFQVELPTVLHGIFVHLDHRLPFVREQARHGFFQLIRSWLPGYDELADRSQYPSRAALKSTVEELEKEMDSRLWREDEGSAQSEPKMRWLCSKILTLLEPLRPKLTKEWGSLALLWGTACSIRALAFRSLQIFRALLPSATQADLALLLGRLSNTIAGPDQNIQIFTTELLQTLNALASSEELDIVVVPQMFWSACACLSTTVEAEFLEAVKFLEAVLSRLDLDDENTVDYLLAQRPPDWQGNDSLQSSLLIGLRSCVTYAPTLKMLEHLAKVTDNRLIDASEGRIRDLYTVSLPWCLKAMTDDATVASLEEFADNIGQLAEDEGRASIARIMTSFIKGRFRTKDDFLRQSVASLREHYGAHHWMEVVTLLLGLSLNAERWLQLSALQILKVLFQQRETRNPVELLGSELLMPLLRLLETDLAPRALEVLEEPMTISGGLPAKQVLRMSMHIPTSAKETAVTAAAGEVFGVPAPSGWCIARADAKRETCRANVMAVFDTCKVPSRPSRIDFEPEEIEGLASRSLTPQSGDEEDLGELVQNLHELSTFFQDDSASSSPAPIQKPKLPPSAPSQMLEARVAAILAKSTEAMSDVPQTPFVDVFRVDRVIPAPFTGPGQDESDDESDDSSDSDAFIYDSPSALRKLRAANRARVH</sequence>
<feature type="region of interest" description="Disordered" evidence="2">
    <location>
        <begin position="3566"/>
        <end position="3592"/>
    </location>
</feature>
<name>A0A4Y9Z122_9AGAM</name>
<feature type="domain" description="Cell morphogenesis central region" evidence="7">
    <location>
        <begin position="2938"/>
        <end position="3115"/>
    </location>
</feature>
<dbReference type="SUPFAM" id="SSF53474">
    <property type="entry name" value="alpha/beta-Hydrolases"/>
    <property type="match status" value="1"/>
</dbReference>
<dbReference type="InterPro" id="IPR025614">
    <property type="entry name" value="Cell_morpho_N"/>
</dbReference>
<dbReference type="Pfam" id="PF14228">
    <property type="entry name" value="MOR2-PAG1_mid"/>
    <property type="match status" value="2"/>
</dbReference>
<evidence type="ECO:0000313" key="9">
    <source>
        <dbReference type="Proteomes" id="UP000298327"/>
    </source>
</evidence>
<dbReference type="Gene3D" id="3.80.10.10">
    <property type="entry name" value="Ribonuclease Inhibitor"/>
    <property type="match status" value="1"/>
</dbReference>
<feature type="compositionally biased region" description="Low complexity" evidence="2">
    <location>
        <begin position="1367"/>
        <end position="1389"/>
    </location>
</feature>
<dbReference type="InterPro" id="IPR032675">
    <property type="entry name" value="LRR_dom_sf"/>
</dbReference>
<keyword evidence="3" id="KW-0812">Transmembrane</keyword>
<dbReference type="PANTHER" id="PTHR12295">
    <property type="entry name" value="FURRY-RELATED"/>
    <property type="match status" value="1"/>
</dbReference>
<dbReference type="InterPro" id="IPR007751">
    <property type="entry name" value="DUF676_lipase-like"/>
</dbReference>
<dbReference type="InterPro" id="IPR029473">
    <property type="entry name" value="MOR2-PAG1_mid"/>
</dbReference>
<feature type="region of interest" description="Disordered" evidence="2">
    <location>
        <begin position="1306"/>
        <end position="1411"/>
    </location>
</feature>
<feature type="compositionally biased region" description="Polar residues" evidence="2">
    <location>
        <begin position="1253"/>
        <end position="1265"/>
    </location>
</feature>
<comment type="caution">
    <text evidence="8">The sequence shown here is derived from an EMBL/GenBank/DDBJ whole genome shotgun (WGS) entry which is preliminary data.</text>
</comment>
<dbReference type="OrthoDB" id="6287725at2759"/>
<dbReference type="Gene3D" id="3.40.50.1820">
    <property type="entry name" value="alpha/beta hydrolase"/>
    <property type="match status" value="1"/>
</dbReference>
<protein>
    <recommendedName>
        <fullName evidence="10">DUF676 domain-containing protein</fullName>
    </recommendedName>
</protein>
<feature type="region of interest" description="Disordered" evidence="2">
    <location>
        <begin position="2291"/>
        <end position="2310"/>
    </location>
</feature>
<evidence type="ECO:0000259" key="6">
    <source>
        <dbReference type="Pfam" id="PF14225"/>
    </source>
</evidence>